<protein>
    <recommendedName>
        <fullName evidence="3">Toprim domain-containing protein</fullName>
    </recommendedName>
</protein>
<dbReference type="Pfam" id="PF13155">
    <property type="entry name" value="Toprim_2"/>
    <property type="match status" value="1"/>
</dbReference>
<dbReference type="AlphaFoldDB" id="A0A7K1YC63"/>
<evidence type="ECO:0000313" key="2">
    <source>
        <dbReference type="Proteomes" id="UP000466586"/>
    </source>
</evidence>
<proteinExistence type="predicted"/>
<dbReference type="GO" id="GO:0003677">
    <property type="term" value="F:DNA binding"/>
    <property type="evidence" value="ECO:0007669"/>
    <property type="project" value="InterPro"/>
</dbReference>
<evidence type="ECO:0000313" key="1">
    <source>
        <dbReference type="EMBL" id="MXV52020.1"/>
    </source>
</evidence>
<keyword evidence="2" id="KW-1185">Reference proteome</keyword>
<organism evidence="1 2">
    <name type="scientific">Hufsiella arboris</name>
    <dbReference type="NCBI Taxonomy" id="2695275"/>
    <lineage>
        <taxon>Bacteria</taxon>
        <taxon>Pseudomonadati</taxon>
        <taxon>Bacteroidota</taxon>
        <taxon>Sphingobacteriia</taxon>
        <taxon>Sphingobacteriales</taxon>
        <taxon>Sphingobacteriaceae</taxon>
        <taxon>Hufsiella</taxon>
    </lineage>
</organism>
<name>A0A7K1YC63_9SPHI</name>
<accession>A0A7K1YC63</accession>
<dbReference type="SUPFAM" id="SSF57783">
    <property type="entry name" value="Zinc beta-ribbon"/>
    <property type="match status" value="1"/>
</dbReference>
<sequence>MNTLINYNAQEIREQVSPVDFLARLGYHPAYKSGKELFYLSMLREERTPSFCVDDKLGVWYDWGGANPSGIKGGNVIDLALAYWYPLGFRDVLERINETCNIEPGAAPSISRENFRPRKATKIPNYKISEVRDLGNNPAITNYLQSRAIWPVAHQHLKEVYYYIEDEKKLRKYFFSAGWKNENGGWEVNNPYFKGCLGPKGLTIIPGDSARLALFEGMIDYLSWKFEQRDDGETVILLNGVTFIEAAIKRASDFNDRTIFFDNDDAGEDASRTFLNAYPLTHNSASNYAGFKDYNQRLVSELDNLYRLPSADTSNLVKTGLRR</sequence>
<dbReference type="RefSeq" id="WP_160845204.1">
    <property type="nucleotide sequence ID" value="NZ_WVHT01000006.1"/>
</dbReference>
<dbReference type="Gene3D" id="3.90.580.10">
    <property type="entry name" value="Zinc finger, CHC2-type domain"/>
    <property type="match status" value="1"/>
</dbReference>
<dbReference type="EMBL" id="WVHT01000006">
    <property type="protein sequence ID" value="MXV52020.1"/>
    <property type="molecule type" value="Genomic_DNA"/>
</dbReference>
<dbReference type="SUPFAM" id="SSF56731">
    <property type="entry name" value="DNA primase core"/>
    <property type="match status" value="1"/>
</dbReference>
<dbReference type="Gene3D" id="3.40.1360.10">
    <property type="match status" value="1"/>
</dbReference>
<evidence type="ECO:0008006" key="3">
    <source>
        <dbReference type="Google" id="ProtNLM"/>
    </source>
</evidence>
<dbReference type="GO" id="GO:0006260">
    <property type="term" value="P:DNA replication"/>
    <property type="evidence" value="ECO:0007669"/>
    <property type="project" value="InterPro"/>
</dbReference>
<dbReference type="InterPro" id="IPR036977">
    <property type="entry name" value="DNA_primase_Znf_CHC2"/>
</dbReference>
<gene>
    <name evidence="1" type="ORF">GS399_13645</name>
</gene>
<dbReference type="GO" id="GO:0008270">
    <property type="term" value="F:zinc ion binding"/>
    <property type="evidence" value="ECO:0007669"/>
    <property type="project" value="InterPro"/>
</dbReference>
<comment type="caution">
    <text evidence="1">The sequence shown here is derived from an EMBL/GenBank/DDBJ whole genome shotgun (WGS) entry which is preliminary data.</text>
</comment>
<reference evidence="1 2" key="1">
    <citation type="submission" date="2019-11" db="EMBL/GenBank/DDBJ databases">
        <title>Pedobacter sp. HMF7647 Genome sequencing and assembly.</title>
        <authorList>
            <person name="Kang H."/>
            <person name="Kim H."/>
            <person name="Joh K."/>
        </authorList>
    </citation>
    <scope>NUCLEOTIDE SEQUENCE [LARGE SCALE GENOMIC DNA]</scope>
    <source>
        <strain evidence="1 2">HMF7647</strain>
    </source>
</reference>
<dbReference type="Proteomes" id="UP000466586">
    <property type="component" value="Unassembled WGS sequence"/>
</dbReference>